<dbReference type="Proteomes" id="UP000219467">
    <property type="component" value="Unassembled WGS sequence"/>
</dbReference>
<feature type="compositionally biased region" description="Acidic residues" evidence="1">
    <location>
        <begin position="136"/>
        <end position="151"/>
    </location>
</feature>
<protein>
    <submittedName>
        <fullName evidence="2">Uncharacterized protein</fullName>
    </submittedName>
</protein>
<gene>
    <name evidence="2" type="ORF">SAMN05878503_101381</name>
</gene>
<organism evidence="2 3">
    <name type="scientific">Cereibacter ovatus</name>
    <dbReference type="NCBI Taxonomy" id="439529"/>
    <lineage>
        <taxon>Bacteria</taxon>
        <taxon>Pseudomonadati</taxon>
        <taxon>Pseudomonadota</taxon>
        <taxon>Alphaproteobacteria</taxon>
        <taxon>Rhodobacterales</taxon>
        <taxon>Paracoccaceae</taxon>
        <taxon>Cereibacter</taxon>
    </lineage>
</organism>
<feature type="compositionally biased region" description="Pro residues" evidence="1">
    <location>
        <begin position="69"/>
        <end position="108"/>
    </location>
</feature>
<dbReference type="AlphaFoldDB" id="A0A285CL55"/>
<dbReference type="RefSeq" id="WP_097028971.1">
    <property type="nucleotide sequence ID" value="NZ_OAOQ01000001.1"/>
</dbReference>
<reference evidence="3" key="1">
    <citation type="submission" date="2017-08" db="EMBL/GenBank/DDBJ databases">
        <authorList>
            <person name="Varghese N."/>
            <person name="Submissions S."/>
        </authorList>
    </citation>
    <scope>NUCLEOTIDE SEQUENCE [LARGE SCALE GENOMIC DNA]</scope>
    <source>
        <strain evidence="3">JA234</strain>
    </source>
</reference>
<sequence>MTSPEPLARHPAIDRAARAVLAALGTLDRAEALARLERIYSATLPGPRRRALLAARLALLRGAPLIFEPPAPEPAPVEPEALPAPEPEPLPEPQPPAKPAPKPAPKPVEIPKVDFAAMMSLFAEFDPKDEGQPAPEDLDEPADDPETDDAPEGERDEGWTRIRLTEDGPRGPGHFPKGGVLSVRLEDAARLLIAGIAEELDDPIPLPATEDDMDPEQTSPAEVPAAAGTPFKITFPEDPEDEGPKPFKVTFPDDPDEGPKPFKVTFPDDPEDDGPKPFKVTFPDDPDEAEPAPARKPTQRRARKKKASEAGE</sequence>
<dbReference type="OrthoDB" id="9944583at2"/>
<evidence type="ECO:0000313" key="3">
    <source>
        <dbReference type="Proteomes" id="UP000219467"/>
    </source>
</evidence>
<feature type="region of interest" description="Disordered" evidence="1">
    <location>
        <begin position="202"/>
        <end position="312"/>
    </location>
</feature>
<name>A0A285CL55_9RHOB</name>
<keyword evidence="3" id="KW-1185">Reference proteome</keyword>
<dbReference type="EMBL" id="OAOQ01000001">
    <property type="protein sequence ID" value="SNX67743.1"/>
    <property type="molecule type" value="Genomic_DNA"/>
</dbReference>
<feature type="region of interest" description="Disordered" evidence="1">
    <location>
        <begin position="69"/>
        <end position="179"/>
    </location>
</feature>
<evidence type="ECO:0000313" key="2">
    <source>
        <dbReference type="EMBL" id="SNX67743.1"/>
    </source>
</evidence>
<evidence type="ECO:0000256" key="1">
    <source>
        <dbReference type="SAM" id="MobiDB-lite"/>
    </source>
</evidence>
<feature type="compositionally biased region" description="Basic and acidic residues" evidence="1">
    <location>
        <begin position="152"/>
        <end position="169"/>
    </location>
</feature>
<feature type="compositionally biased region" description="Basic residues" evidence="1">
    <location>
        <begin position="297"/>
        <end position="306"/>
    </location>
</feature>
<accession>A0A285CL55</accession>
<proteinExistence type="predicted"/>